<proteinExistence type="predicted"/>
<dbReference type="EMBL" id="DF968182">
    <property type="protein sequence ID" value="GAP42334.1"/>
    <property type="molecule type" value="Genomic_DNA"/>
</dbReference>
<dbReference type="Pfam" id="PF14771">
    <property type="entry name" value="DUF4476"/>
    <property type="match status" value="3"/>
</dbReference>
<protein>
    <recommendedName>
        <fullName evidence="1">DUF4476 domain-containing protein</fullName>
    </recommendedName>
</protein>
<dbReference type="OrthoDB" id="877750at2"/>
<dbReference type="InterPro" id="IPR028011">
    <property type="entry name" value="DUF4476"/>
</dbReference>
<accession>A0A0S7BX58</accession>
<dbReference type="Proteomes" id="UP000053091">
    <property type="component" value="Unassembled WGS sequence"/>
</dbReference>
<name>A0A0S7BX58_9BACT</name>
<organism evidence="2">
    <name type="scientific">Lentimicrobium saccharophilum</name>
    <dbReference type="NCBI Taxonomy" id="1678841"/>
    <lineage>
        <taxon>Bacteria</taxon>
        <taxon>Pseudomonadati</taxon>
        <taxon>Bacteroidota</taxon>
        <taxon>Bacteroidia</taxon>
        <taxon>Bacteroidales</taxon>
        <taxon>Lentimicrobiaceae</taxon>
        <taxon>Lentimicrobium</taxon>
    </lineage>
</organism>
<evidence type="ECO:0000313" key="3">
    <source>
        <dbReference type="Proteomes" id="UP000053091"/>
    </source>
</evidence>
<reference evidence="2" key="1">
    <citation type="journal article" date="2015" name="Genome Announc.">
        <title>Draft Genome Sequence of Bacteroidales Strain TBC1, a Novel Isolate from a Methanogenic Wastewater Treatment System.</title>
        <authorList>
            <person name="Tourlousse D.M."/>
            <person name="Matsuura N."/>
            <person name="Sun L."/>
            <person name="Toyonaga M."/>
            <person name="Kuroda K."/>
            <person name="Ohashi A."/>
            <person name="Cruz R."/>
            <person name="Yamaguchi T."/>
            <person name="Sekiguchi Y."/>
        </authorList>
    </citation>
    <scope>NUCLEOTIDE SEQUENCE [LARGE SCALE GENOMIC DNA]</scope>
    <source>
        <strain evidence="2">TBC1</strain>
    </source>
</reference>
<evidence type="ECO:0000313" key="2">
    <source>
        <dbReference type="EMBL" id="GAP42334.1"/>
    </source>
</evidence>
<feature type="domain" description="DUF4476" evidence="1">
    <location>
        <begin position="271"/>
        <end position="359"/>
    </location>
</feature>
<dbReference type="AlphaFoldDB" id="A0A0S7BX58"/>
<keyword evidence="3" id="KW-1185">Reference proteome</keyword>
<sequence>MKASIFTLILIIPAMLVLGQRPQPHRCDVPLPDHIFRQKQRSVSLQPTEELKLKVAVAVATGNCLSVEQVRSIAELFIDDFSRLNFAQAAWHNTVDRENFYYVYDAFAYFSTVFMLHDYVKSVESRPVDYLPPYEPPLSLNFPALEYPVYENYRGPSNCNYPIREDDFLRLAAQVQSNTSESNRALLLSQIAQNNCLSVSQAMKLSSLLQSEGNRLVFFRNAISTIFDPGNLQYGAQLFAHIPNKAAYNELINQPLPADIPVEQPPCFVPDEEFNQIMASIRKESFNSTKVTLAKQILRSKQCFTTVQIKEMLKLFSFDDSRLEMAKFAWEFTTDRDNYYQVADVFTFSSSKEELMKFLDGRE</sequence>
<dbReference type="RefSeq" id="WP_062037891.1">
    <property type="nucleotide sequence ID" value="NZ_DF968182.1"/>
</dbReference>
<dbReference type="STRING" id="1678841.TBC1_11463"/>
<feature type="domain" description="DUF4476" evidence="1">
    <location>
        <begin position="163"/>
        <end position="241"/>
    </location>
</feature>
<gene>
    <name evidence="2" type="ORF">TBC1_11463</name>
</gene>
<feature type="domain" description="DUF4476" evidence="1">
    <location>
        <begin position="43"/>
        <end position="110"/>
    </location>
</feature>
<evidence type="ECO:0000259" key="1">
    <source>
        <dbReference type="Pfam" id="PF14771"/>
    </source>
</evidence>